<protein>
    <submittedName>
        <fullName evidence="2">15743_t:CDS:1</fullName>
    </submittedName>
</protein>
<dbReference type="InterPro" id="IPR016087">
    <property type="entry name" value="Chalcone_isomerase"/>
</dbReference>
<dbReference type="InterPro" id="IPR016088">
    <property type="entry name" value="Chalcone_isomerase_3-sand"/>
</dbReference>
<feature type="non-terminal residue" evidence="2">
    <location>
        <position position="1"/>
    </location>
</feature>
<dbReference type="EMBL" id="CAJVPV010055113">
    <property type="protein sequence ID" value="CAG8784078.1"/>
    <property type="molecule type" value="Genomic_DNA"/>
</dbReference>
<reference evidence="2" key="1">
    <citation type="submission" date="2021-06" db="EMBL/GenBank/DDBJ databases">
        <authorList>
            <person name="Kallberg Y."/>
            <person name="Tangrot J."/>
            <person name="Rosling A."/>
        </authorList>
    </citation>
    <scope>NUCLEOTIDE SEQUENCE</scope>
    <source>
        <strain evidence="2">CL551</strain>
    </source>
</reference>
<dbReference type="OrthoDB" id="18193at2759"/>
<dbReference type="InterPro" id="IPR036298">
    <property type="entry name" value="Chalcone_isomerase_sf"/>
</dbReference>
<dbReference type="Pfam" id="PF16035">
    <property type="entry name" value="Chalcone_2"/>
    <property type="match status" value="1"/>
</dbReference>
<dbReference type="Gene3D" id="3.50.70.10">
    <property type="match status" value="1"/>
</dbReference>
<evidence type="ECO:0000313" key="2">
    <source>
        <dbReference type="EMBL" id="CAG8784078.1"/>
    </source>
</evidence>
<evidence type="ECO:0000259" key="1">
    <source>
        <dbReference type="Pfam" id="PF16035"/>
    </source>
</evidence>
<dbReference type="Proteomes" id="UP000789342">
    <property type="component" value="Unassembled WGS sequence"/>
</dbReference>
<dbReference type="PANTHER" id="PTHR47284:SF3">
    <property type="entry name" value="FATTY-ACID-BINDING PROTEIN 2"/>
    <property type="match status" value="1"/>
</dbReference>
<comment type="caution">
    <text evidence="2">The sequence shown here is derived from an EMBL/GenBank/DDBJ whole genome shotgun (WGS) entry which is preliminary data.</text>
</comment>
<gene>
    <name evidence="2" type="ORF">AMORRO_LOCUS17569</name>
</gene>
<proteinExistence type="predicted"/>
<dbReference type="SUPFAM" id="SSF54626">
    <property type="entry name" value="Chalcone isomerase"/>
    <property type="match status" value="1"/>
</dbReference>
<keyword evidence="3" id="KW-1185">Reference proteome</keyword>
<dbReference type="AlphaFoldDB" id="A0A9N9JJ22"/>
<name>A0A9N9JJ22_9GLOM</name>
<dbReference type="GO" id="GO:0016872">
    <property type="term" value="F:intramolecular lyase activity"/>
    <property type="evidence" value="ECO:0007669"/>
    <property type="project" value="InterPro"/>
</dbReference>
<evidence type="ECO:0000313" key="3">
    <source>
        <dbReference type="Proteomes" id="UP000789342"/>
    </source>
</evidence>
<feature type="non-terminal residue" evidence="2">
    <location>
        <position position="146"/>
    </location>
</feature>
<sequence length="146" mass="16808">ITYWHVNNKNIAFADSTVRQPIETTEEPKSKVHIPNQINLYNGARARLVGLGIRTLSFLQMKVYVIGMYISEDGIEILKNWKGYDKEKFLSIDDESLAYELLSRPVDIAIRIEPVRNTNGQHLRDGFARALTNRMHDGYLNEDEAE</sequence>
<feature type="domain" description="Chalcone isomerase" evidence="1">
    <location>
        <begin position="46"/>
        <end position="142"/>
    </location>
</feature>
<organism evidence="2 3">
    <name type="scientific">Acaulospora morrowiae</name>
    <dbReference type="NCBI Taxonomy" id="94023"/>
    <lineage>
        <taxon>Eukaryota</taxon>
        <taxon>Fungi</taxon>
        <taxon>Fungi incertae sedis</taxon>
        <taxon>Mucoromycota</taxon>
        <taxon>Glomeromycotina</taxon>
        <taxon>Glomeromycetes</taxon>
        <taxon>Diversisporales</taxon>
        <taxon>Acaulosporaceae</taxon>
        <taxon>Acaulospora</taxon>
    </lineage>
</organism>
<dbReference type="PANTHER" id="PTHR47284">
    <property type="entry name" value="FATTY-ACID-BINDING PROTEIN 2"/>
    <property type="match status" value="1"/>
</dbReference>
<accession>A0A9N9JJ22</accession>